<dbReference type="InParanoid" id="G0MPJ4"/>
<dbReference type="OrthoDB" id="5860495at2759"/>
<evidence type="ECO:0000313" key="1">
    <source>
        <dbReference type="EMBL" id="EGT39903.1"/>
    </source>
</evidence>
<gene>
    <name evidence="1" type="ORF">CAEBREN_22376</name>
</gene>
<keyword evidence="2" id="KW-1185">Reference proteome</keyword>
<accession>G0MPJ4</accession>
<protein>
    <submittedName>
        <fullName evidence="1">Uncharacterized protein</fullName>
    </submittedName>
</protein>
<proteinExistence type="predicted"/>
<dbReference type="Proteomes" id="UP000008068">
    <property type="component" value="Unassembled WGS sequence"/>
</dbReference>
<dbReference type="EMBL" id="GL379805">
    <property type="protein sequence ID" value="EGT39903.1"/>
    <property type="molecule type" value="Genomic_DNA"/>
</dbReference>
<name>G0MPJ4_CAEBE</name>
<organism evidence="2">
    <name type="scientific">Caenorhabditis brenneri</name>
    <name type="common">Nematode worm</name>
    <dbReference type="NCBI Taxonomy" id="135651"/>
    <lineage>
        <taxon>Eukaryota</taxon>
        <taxon>Metazoa</taxon>
        <taxon>Ecdysozoa</taxon>
        <taxon>Nematoda</taxon>
        <taxon>Chromadorea</taxon>
        <taxon>Rhabditida</taxon>
        <taxon>Rhabditina</taxon>
        <taxon>Rhabditomorpha</taxon>
        <taxon>Rhabditoidea</taxon>
        <taxon>Rhabditidae</taxon>
        <taxon>Peloderinae</taxon>
        <taxon>Caenorhabditis</taxon>
    </lineage>
</organism>
<evidence type="ECO:0000313" key="2">
    <source>
        <dbReference type="Proteomes" id="UP000008068"/>
    </source>
</evidence>
<dbReference type="HOGENOM" id="CLU_1705791_0_0_1"/>
<dbReference type="AlphaFoldDB" id="G0MPJ4"/>
<sequence length="154" mass="17936">MGSSSSSGFTNPMSSIGAIGGKWTKCLHFWNGKQWVQVSDDKLFVFFGKELQAKEEIILSSEIRKYDLWWKPEWVANLHEYTIVKTTNWWWSFEKMSEGIFMQRFKSEQQARCSFAGKPRPFDNGQASKCVLAPNKETIMDVAEWIISRYPSFE</sequence>
<reference evidence="2" key="1">
    <citation type="submission" date="2011-07" db="EMBL/GenBank/DDBJ databases">
        <authorList>
            <consortium name="Caenorhabditis brenneri Sequencing and Analysis Consortium"/>
            <person name="Wilson R.K."/>
        </authorList>
    </citation>
    <scope>NUCLEOTIDE SEQUENCE [LARGE SCALE GENOMIC DNA]</scope>
    <source>
        <strain evidence="2">PB2801</strain>
    </source>
</reference>